<dbReference type="AlphaFoldDB" id="A0A1H8VMQ5"/>
<protein>
    <recommendedName>
        <fullName evidence="2">Type II secretion system protein H</fullName>
    </recommendedName>
    <alternativeName>
        <fullName evidence="10">General secretion pathway protein H</fullName>
    </alternativeName>
</protein>
<evidence type="ECO:0000313" key="14">
    <source>
        <dbReference type="EMBL" id="SEP16158.1"/>
    </source>
</evidence>
<gene>
    <name evidence="14" type="ORF">SAMN04488052_11359</name>
</gene>
<name>A0A1H8VMQ5_9GAMM</name>
<dbReference type="GO" id="GO:0005886">
    <property type="term" value="C:plasma membrane"/>
    <property type="evidence" value="ECO:0007669"/>
    <property type="project" value="UniProtKB-SubCell"/>
</dbReference>
<dbReference type="PRINTS" id="PR00885">
    <property type="entry name" value="BCTERIALGSPH"/>
</dbReference>
<proteinExistence type="inferred from homology"/>
<evidence type="ECO:0000256" key="4">
    <source>
        <dbReference type="ARBA" id="ARBA00022481"/>
    </source>
</evidence>
<dbReference type="NCBIfam" id="TIGR01708">
    <property type="entry name" value="typeII_sec_gspH"/>
    <property type="match status" value="1"/>
</dbReference>
<keyword evidence="3" id="KW-1003">Cell membrane</keyword>
<evidence type="ECO:0000256" key="5">
    <source>
        <dbReference type="ARBA" id="ARBA00022519"/>
    </source>
</evidence>
<keyword evidence="7 12" id="KW-1133">Transmembrane helix</keyword>
<dbReference type="STRING" id="406100.SAMN04488052_11359"/>
<dbReference type="RefSeq" id="WP_091646235.1">
    <property type="nucleotide sequence ID" value="NZ_FOEG01000013.1"/>
</dbReference>
<dbReference type="NCBIfam" id="TIGR02532">
    <property type="entry name" value="IV_pilin_GFxxxE"/>
    <property type="match status" value="1"/>
</dbReference>
<feature type="region of interest" description="Disordered" evidence="11">
    <location>
        <begin position="146"/>
        <end position="171"/>
    </location>
</feature>
<keyword evidence="6 12" id="KW-0812">Transmembrane</keyword>
<dbReference type="OrthoDB" id="5730913at2"/>
<comment type="similarity">
    <text evidence="9">Belongs to the GSP H family.</text>
</comment>
<evidence type="ECO:0000256" key="8">
    <source>
        <dbReference type="ARBA" id="ARBA00023136"/>
    </source>
</evidence>
<evidence type="ECO:0000256" key="7">
    <source>
        <dbReference type="ARBA" id="ARBA00022989"/>
    </source>
</evidence>
<evidence type="ECO:0000259" key="13">
    <source>
        <dbReference type="Pfam" id="PF12019"/>
    </source>
</evidence>
<evidence type="ECO:0000256" key="11">
    <source>
        <dbReference type="SAM" id="MobiDB-lite"/>
    </source>
</evidence>
<organism evidence="14 15">
    <name type="scientific">Aquisalimonas asiatica</name>
    <dbReference type="NCBI Taxonomy" id="406100"/>
    <lineage>
        <taxon>Bacteria</taxon>
        <taxon>Pseudomonadati</taxon>
        <taxon>Pseudomonadota</taxon>
        <taxon>Gammaproteobacteria</taxon>
        <taxon>Chromatiales</taxon>
        <taxon>Ectothiorhodospiraceae</taxon>
        <taxon>Aquisalimonas</taxon>
    </lineage>
</organism>
<comment type="subcellular location">
    <subcellularLocation>
        <location evidence="1">Cell inner membrane</location>
        <topology evidence="1">Single-pass membrane protein</topology>
    </subcellularLocation>
</comment>
<dbReference type="PROSITE" id="PS00409">
    <property type="entry name" value="PROKAR_NTER_METHYL"/>
    <property type="match status" value="1"/>
</dbReference>
<dbReference type="InterPro" id="IPR049875">
    <property type="entry name" value="TypeII_GspH"/>
</dbReference>
<feature type="transmembrane region" description="Helical" evidence="12">
    <location>
        <begin position="12"/>
        <end position="34"/>
    </location>
</feature>
<evidence type="ECO:0000256" key="9">
    <source>
        <dbReference type="ARBA" id="ARBA00025772"/>
    </source>
</evidence>
<dbReference type="InterPro" id="IPR045584">
    <property type="entry name" value="Pilin-like"/>
</dbReference>
<feature type="compositionally biased region" description="Basic and acidic residues" evidence="11">
    <location>
        <begin position="162"/>
        <end position="171"/>
    </location>
</feature>
<evidence type="ECO:0000256" key="6">
    <source>
        <dbReference type="ARBA" id="ARBA00022692"/>
    </source>
</evidence>
<dbReference type="SUPFAM" id="SSF54523">
    <property type="entry name" value="Pili subunits"/>
    <property type="match status" value="1"/>
</dbReference>
<dbReference type="GO" id="GO:0015628">
    <property type="term" value="P:protein secretion by the type II secretion system"/>
    <property type="evidence" value="ECO:0007669"/>
    <property type="project" value="InterPro"/>
</dbReference>
<dbReference type="EMBL" id="FOEG01000013">
    <property type="protein sequence ID" value="SEP16158.1"/>
    <property type="molecule type" value="Genomic_DNA"/>
</dbReference>
<dbReference type="InterPro" id="IPR012902">
    <property type="entry name" value="N_methyl_site"/>
</dbReference>
<evidence type="ECO:0000313" key="15">
    <source>
        <dbReference type="Proteomes" id="UP000199657"/>
    </source>
</evidence>
<dbReference type="Gene3D" id="3.55.40.10">
    <property type="entry name" value="minor pseudopilin epsh domain"/>
    <property type="match status" value="1"/>
</dbReference>
<keyword evidence="5" id="KW-0997">Cell inner membrane</keyword>
<dbReference type="Pfam" id="PF12019">
    <property type="entry name" value="GspH"/>
    <property type="match status" value="1"/>
</dbReference>
<sequence>MHARAQSGFTLLEIMVVVVLIGILTSVAVMRIGGGDDRPEREARRLAAVLNAATDEAVIQARELGLRLDQDGYTVVRLDGDTWDADAFDHDRALAPHTLPRDLTLVISTDDLPGEREPGDSDDTPHVLILSSGELTPFEVEIRHPGNDERPWIVSGDLDGSIDYHREGDAP</sequence>
<dbReference type="Pfam" id="PF07963">
    <property type="entry name" value="N_methyl"/>
    <property type="match status" value="1"/>
</dbReference>
<keyword evidence="15" id="KW-1185">Reference proteome</keyword>
<reference evidence="14 15" key="1">
    <citation type="submission" date="2016-10" db="EMBL/GenBank/DDBJ databases">
        <authorList>
            <person name="de Groot N.N."/>
        </authorList>
    </citation>
    <scope>NUCLEOTIDE SEQUENCE [LARGE SCALE GENOMIC DNA]</scope>
    <source>
        <strain evidence="14 15">CGMCC 1.6291</strain>
    </source>
</reference>
<accession>A0A1H8VMQ5</accession>
<evidence type="ECO:0000256" key="10">
    <source>
        <dbReference type="ARBA" id="ARBA00030775"/>
    </source>
</evidence>
<dbReference type="InterPro" id="IPR002416">
    <property type="entry name" value="T2SS_protein-GspH"/>
</dbReference>
<feature type="domain" description="General secretion pathway GspH" evidence="13">
    <location>
        <begin position="42"/>
        <end position="160"/>
    </location>
</feature>
<dbReference type="Proteomes" id="UP000199657">
    <property type="component" value="Unassembled WGS sequence"/>
</dbReference>
<evidence type="ECO:0000256" key="12">
    <source>
        <dbReference type="SAM" id="Phobius"/>
    </source>
</evidence>
<keyword evidence="8 12" id="KW-0472">Membrane</keyword>
<dbReference type="InterPro" id="IPR022346">
    <property type="entry name" value="T2SS_GspH"/>
</dbReference>
<evidence type="ECO:0000256" key="1">
    <source>
        <dbReference type="ARBA" id="ARBA00004377"/>
    </source>
</evidence>
<dbReference type="GO" id="GO:0015627">
    <property type="term" value="C:type II protein secretion system complex"/>
    <property type="evidence" value="ECO:0007669"/>
    <property type="project" value="InterPro"/>
</dbReference>
<evidence type="ECO:0000256" key="3">
    <source>
        <dbReference type="ARBA" id="ARBA00022475"/>
    </source>
</evidence>
<keyword evidence="4" id="KW-0488">Methylation</keyword>
<evidence type="ECO:0000256" key="2">
    <source>
        <dbReference type="ARBA" id="ARBA00021549"/>
    </source>
</evidence>